<dbReference type="Proteomes" id="UP000324222">
    <property type="component" value="Unassembled WGS sequence"/>
</dbReference>
<gene>
    <name evidence="1" type="ORF">E2C01_025062</name>
</gene>
<organism evidence="1 2">
    <name type="scientific">Portunus trituberculatus</name>
    <name type="common">Swimming crab</name>
    <name type="synonym">Neptunus trituberculatus</name>
    <dbReference type="NCBI Taxonomy" id="210409"/>
    <lineage>
        <taxon>Eukaryota</taxon>
        <taxon>Metazoa</taxon>
        <taxon>Ecdysozoa</taxon>
        <taxon>Arthropoda</taxon>
        <taxon>Crustacea</taxon>
        <taxon>Multicrustacea</taxon>
        <taxon>Malacostraca</taxon>
        <taxon>Eumalacostraca</taxon>
        <taxon>Eucarida</taxon>
        <taxon>Decapoda</taxon>
        <taxon>Pleocyemata</taxon>
        <taxon>Brachyura</taxon>
        <taxon>Eubrachyura</taxon>
        <taxon>Portunoidea</taxon>
        <taxon>Portunidae</taxon>
        <taxon>Portuninae</taxon>
        <taxon>Portunus</taxon>
    </lineage>
</organism>
<dbReference type="EMBL" id="VSRR010002500">
    <property type="protein sequence ID" value="MPC31765.1"/>
    <property type="molecule type" value="Genomic_DNA"/>
</dbReference>
<dbReference type="AlphaFoldDB" id="A0A5B7EEE3"/>
<keyword evidence="2" id="KW-1185">Reference proteome</keyword>
<evidence type="ECO:0000313" key="1">
    <source>
        <dbReference type="EMBL" id="MPC31765.1"/>
    </source>
</evidence>
<name>A0A5B7EEE3_PORTR</name>
<evidence type="ECO:0000313" key="2">
    <source>
        <dbReference type="Proteomes" id="UP000324222"/>
    </source>
</evidence>
<protein>
    <submittedName>
        <fullName evidence="1">Uncharacterized protein</fullName>
    </submittedName>
</protein>
<comment type="caution">
    <text evidence="1">The sequence shown here is derived from an EMBL/GenBank/DDBJ whole genome shotgun (WGS) entry which is preliminary data.</text>
</comment>
<proteinExistence type="predicted"/>
<accession>A0A5B7EEE3</accession>
<reference evidence="1 2" key="1">
    <citation type="submission" date="2019-05" db="EMBL/GenBank/DDBJ databases">
        <title>Another draft genome of Portunus trituberculatus and its Hox gene families provides insights of decapod evolution.</title>
        <authorList>
            <person name="Jeong J.-H."/>
            <person name="Song I."/>
            <person name="Kim S."/>
            <person name="Choi T."/>
            <person name="Kim D."/>
            <person name="Ryu S."/>
            <person name="Kim W."/>
        </authorList>
    </citation>
    <scope>NUCLEOTIDE SEQUENCE [LARGE SCALE GENOMIC DNA]</scope>
    <source>
        <tissue evidence="1">Muscle</tissue>
    </source>
</reference>
<sequence>MKVMRVQQARYFFISSKEVGLPITVSTARYCRTNGRLTTKNECRVPGSDGSGVAFLVELKDKELTLASAGVEEKSLDDNARTSVDGSSLVREVEVEWEICYGEAHTEGGSSAATSQCCEAHARILSETPVF</sequence>